<dbReference type="EMBL" id="FQUU01000003">
    <property type="protein sequence ID" value="SHE69225.1"/>
    <property type="molecule type" value="Genomic_DNA"/>
</dbReference>
<sequence length="334" mass="39263">MKKIFLLLFSFSCITVTFAQQETSALETARTYMRAADWDNAILVLNRALQQDPKNIDLQKDLVMAYYYKRDYTRALEKIQPMLDDNNADEVVYQLGGNVYKALEEVKEADKMYKKALKKFPKSGPLYSEYGELLWEKKDYDAIKIWEKGIEAAPSFPGNYYNAALFYYYTKDKVWTLLYGEIFVNMEYLTDRATEMKKLLLTTYKEKLYNDLETKTKGKSSEFANAVLQTFNKQGSLVNKGINTETLNMVRTRFILDWFKTYAAKYPYRLFDYQQQLIKAGLFEAYNQWLFGAVENLSAFDQWTKTNAETYTKFTEFQKGRVFKMPAGQHYNEL</sequence>
<dbReference type="RefSeq" id="WP_072834029.1">
    <property type="nucleotide sequence ID" value="NZ_FQUU01000003.1"/>
</dbReference>
<proteinExistence type="predicted"/>
<accession>A0A1M4VK01</accession>
<name>A0A1M4VK01_9BACT</name>
<dbReference type="AlphaFoldDB" id="A0A1M4VK01"/>
<feature type="repeat" description="TPR" evidence="1">
    <location>
        <begin position="90"/>
        <end position="123"/>
    </location>
</feature>
<gene>
    <name evidence="3" type="ORF">SAMN02745131_00882</name>
</gene>
<protein>
    <submittedName>
        <fullName evidence="3">Uncharacterized protein</fullName>
    </submittedName>
</protein>
<keyword evidence="1" id="KW-0802">TPR repeat</keyword>
<evidence type="ECO:0000256" key="2">
    <source>
        <dbReference type="SAM" id="SignalP"/>
    </source>
</evidence>
<feature type="signal peptide" evidence="2">
    <location>
        <begin position="1"/>
        <end position="19"/>
    </location>
</feature>
<dbReference type="Gene3D" id="1.25.40.10">
    <property type="entry name" value="Tetratricopeptide repeat domain"/>
    <property type="match status" value="1"/>
</dbReference>
<reference evidence="3 4" key="1">
    <citation type="submission" date="2016-11" db="EMBL/GenBank/DDBJ databases">
        <authorList>
            <person name="Jaros S."/>
            <person name="Januszkiewicz K."/>
            <person name="Wedrychowicz H."/>
        </authorList>
    </citation>
    <scope>NUCLEOTIDE SEQUENCE [LARGE SCALE GENOMIC DNA]</scope>
    <source>
        <strain evidence="3 4">DSM 18119</strain>
    </source>
</reference>
<keyword evidence="2" id="KW-0732">Signal</keyword>
<organism evidence="3 4">
    <name type="scientific">Flavisolibacter ginsengisoli DSM 18119</name>
    <dbReference type="NCBI Taxonomy" id="1121884"/>
    <lineage>
        <taxon>Bacteria</taxon>
        <taxon>Pseudomonadati</taxon>
        <taxon>Bacteroidota</taxon>
        <taxon>Chitinophagia</taxon>
        <taxon>Chitinophagales</taxon>
        <taxon>Chitinophagaceae</taxon>
        <taxon>Flavisolibacter</taxon>
    </lineage>
</organism>
<evidence type="ECO:0000313" key="4">
    <source>
        <dbReference type="Proteomes" id="UP000184048"/>
    </source>
</evidence>
<dbReference type="PROSITE" id="PS50005">
    <property type="entry name" value="TPR"/>
    <property type="match status" value="2"/>
</dbReference>
<dbReference type="InterPro" id="IPR011990">
    <property type="entry name" value="TPR-like_helical_dom_sf"/>
</dbReference>
<dbReference type="SMART" id="SM00028">
    <property type="entry name" value="TPR"/>
    <property type="match status" value="3"/>
</dbReference>
<feature type="chain" id="PRO_5013381894" evidence="2">
    <location>
        <begin position="20"/>
        <end position="334"/>
    </location>
</feature>
<dbReference type="STRING" id="1121884.SAMN02745131_00882"/>
<evidence type="ECO:0000313" key="3">
    <source>
        <dbReference type="EMBL" id="SHE69225.1"/>
    </source>
</evidence>
<dbReference type="SUPFAM" id="SSF48452">
    <property type="entry name" value="TPR-like"/>
    <property type="match status" value="1"/>
</dbReference>
<dbReference type="InterPro" id="IPR019734">
    <property type="entry name" value="TPR_rpt"/>
</dbReference>
<feature type="repeat" description="TPR" evidence="1">
    <location>
        <begin position="22"/>
        <end position="55"/>
    </location>
</feature>
<evidence type="ECO:0000256" key="1">
    <source>
        <dbReference type="PROSITE-ProRule" id="PRU00339"/>
    </source>
</evidence>
<keyword evidence="4" id="KW-1185">Reference proteome</keyword>
<dbReference type="Proteomes" id="UP000184048">
    <property type="component" value="Unassembled WGS sequence"/>
</dbReference>
<dbReference type="OrthoDB" id="793001at2"/>